<dbReference type="OrthoDB" id="9765809at2"/>
<keyword evidence="4" id="KW-1185">Reference proteome</keyword>
<dbReference type="EMBL" id="FOIB01000013">
    <property type="protein sequence ID" value="SEU38475.1"/>
    <property type="molecule type" value="Genomic_DNA"/>
</dbReference>
<reference evidence="3 4" key="1">
    <citation type="submission" date="2016-10" db="EMBL/GenBank/DDBJ databases">
        <authorList>
            <person name="Varghese N."/>
            <person name="Submissions S."/>
        </authorList>
    </citation>
    <scope>NUCLEOTIDE SEQUENCE [LARGE SCALE GENOMIC DNA]</scope>
    <source>
        <strain evidence="3 4">DSM 16525</strain>
    </source>
</reference>
<dbReference type="PROSITE" id="PS50082">
    <property type="entry name" value="WD_REPEATS_2"/>
    <property type="match status" value="1"/>
</dbReference>
<keyword evidence="1" id="KW-0853">WD repeat</keyword>
<dbReference type="EMBL" id="BJXR01000072">
    <property type="protein sequence ID" value="GEN12956.1"/>
    <property type="molecule type" value="Genomic_DNA"/>
</dbReference>
<dbReference type="AlphaFoldDB" id="A0A511TFK0"/>
<evidence type="ECO:0000313" key="4">
    <source>
        <dbReference type="Proteomes" id="UP000183760"/>
    </source>
</evidence>
<dbReference type="RefSeq" id="WP_074958361.1">
    <property type="nucleotide sequence ID" value="NZ_BJXR01000072.1"/>
</dbReference>
<proteinExistence type="predicted"/>
<dbReference type="Proteomes" id="UP000183760">
    <property type="component" value="Unassembled WGS sequence"/>
</dbReference>
<dbReference type="SUPFAM" id="SSF50998">
    <property type="entry name" value="Quinoprotein alcohol dehydrogenase-like"/>
    <property type="match status" value="1"/>
</dbReference>
<reference evidence="2 5" key="2">
    <citation type="submission" date="2019-07" db="EMBL/GenBank/DDBJ databases">
        <title>Whole genome shotgun sequence of Myxococcus fulvus NBRC 100333.</title>
        <authorList>
            <person name="Hosoyama A."/>
            <person name="Uohara A."/>
            <person name="Ohji S."/>
            <person name="Ichikawa N."/>
        </authorList>
    </citation>
    <scope>NUCLEOTIDE SEQUENCE [LARGE SCALE GENOMIC DNA]</scope>
    <source>
        <strain evidence="2 5">NBRC 100333</strain>
    </source>
</reference>
<evidence type="ECO:0000313" key="3">
    <source>
        <dbReference type="EMBL" id="SEU38475.1"/>
    </source>
</evidence>
<comment type="caution">
    <text evidence="2">The sequence shown here is derived from an EMBL/GenBank/DDBJ whole genome shotgun (WGS) entry which is preliminary data.</text>
</comment>
<name>A0A511TFK0_MYXFU</name>
<evidence type="ECO:0000313" key="2">
    <source>
        <dbReference type="EMBL" id="GEN12956.1"/>
    </source>
</evidence>
<dbReference type="Gene3D" id="2.130.10.10">
    <property type="entry name" value="YVTN repeat-like/Quinoprotein amine dehydrogenase"/>
    <property type="match status" value="1"/>
</dbReference>
<feature type="repeat" description="WD" evidence="1">
    <location>
        <begin position="367"/>
        <end position="393"/>
    </location>
</feature>
<evidence type="ECO:0000313" key="5">
    <source>
        <dbReference type="Proteomes" id="UP000321514"/>
    </source>
</evidence>
<dbReference type="InterPro" id="IPR015943">
    <property type="entry name" value="WD40/YVTN_repeat-like_dom_sf"/>
</dbReference>
<protein>
    <submittedName>
        <fullName evidence="2">Uncharacterized protein</fullName>
    </submittedName>
</protein>
<gene>
    <name evidence="2" type="ORF">MFU01_79930</name>
    <name evidence="3" type="ORF">SAMN05443572_11380</name>
</gene>
<evidence type="ECO:0000256" key="1">
    <source>
        <dbReference type="PROSITE-ProRule" id="PRU00221"/>
    </source>
</evidence>
<organism evidence="2 5">
    <name type="scientific">Myxococcus fulvus</name>
    <dbReference type="NCBI Taxonomy" id="33"/>
    <lineage>
        <taxon>Bacteria</taxon>
        <taxon>Pseudomonadati</taxon>
        <taxon>Myxococcota</taxon>
        <taxon>Myxococcia</taxon>
        <taxon>Myxococcales</taxon>
        <taxon>Cystobacterineae</taxon>
        <taxon>Myxococcaceae</taxon>
        <taxon>Myxococcus</taxon>
    </lineage>
</organism>
<dbReference type="Proteomes" id="UP000321514">
    <property type="component" value="Unassembled WGS sequence"/>
</dbReference>
<sequence length="428" mass="46901">METLACGHAAPVAGLCCVHLLENEDAGYYIRFTGLGSSMDLLCEDCSRVSHPGQAHRPICADCQQSTMGRIFDIIGVIGRPESRARATTLHFEHREHAFPSLAGRKPLAVAALGASSWLAVDAEGTLLRLDFNEDTPEQLGSVSLTSIDFAAPLALHVSACARFAAVVHQRGSIGVVVDLSTGAVTMKLSRGSYHTEHCDFSIAFFRDAERTLLVHATAWNRLDLSDPATGALLSIRERPPRGEPNQPIPAHELDYFHCGLTVSPNDEWLVDDGWVWHPVGILTSLSLGRWVRDNVWESEDGPSRRRLREIPYHWDGPRCFVSPRILATWGFGSDADMLIDAALFHDVSTGKLLRWFPGPRGDFECDGNLLLASAADTGTAVWDIETGEKLHEDATLKPTAWHPVSRRFLTVLPKGGLRESSLSGTAW</sequence>
<dbReference type="InterPro" id="IPR011047">
    <property type="entry name" value="Quinoprotein_ADH-like_sf"/>
</dbReference>
<accession>A0A511TFK0</accession>
<dbReference type="InterPro" id="IPR001680">
    <property type="entry name" value="WD40_rpt"/>
</dbReference>